<evidence type="ECO:0000256" key="1">
    <source>
        <dbReference type="SAM" id="SignalP"/>
    </source>
</evidence>
<dbReference type="Proteomes" id="UP000075903">
    <property type="component" value="Unassembled WGS sequence"/>
</dbReference>
<keyword evidence="1" id="KW-0732">Signal</keyword>
<feature type="chain" id="PRO_5008140036" description="Protein TsetseEP domain-containing protein" evidence="1">
    <location>
        <begin position="23"/>
        <end position="516"/>
    </location>
</feature>
<organism evidence="2 3">
    <name type="scientific">Anopheles merus</name>
    <name type="common">Mosquito</name>
    <dbReference type="NCBI Taxonomy" id="30066"/>
    <lineage>
        <taxon>Eukaryota</taxon>
        <taxon>Metazoa</taxon>
        <taxon>Ecdysozoa</taxon>
        <taxon>Arthropoda</taxon>
        <taxon>Hexapoda</taxon>
        <taxon>Insecta</taxon>
        <taxon>Pterygota</taxon>
        <taxon>Neoptera</taxon>
        <taxon>Endopterygota</taxon>
        <taxon>Diptera</taxon>
        <taxon>Nematocera</taxon>
        <taxon>Culicoidea</taxon>
        <taxon>Culicidae</taxon>
        <taxon>Anophelinae</taxon>
        <taxon>Anopheles</taxon>
    </lineage>
</organism>
<dbReference type="EnsemblMetazoa" id="AMEM018002-RA">
    <property type="protein sequence ID" value="AMEM018002-PA"/>
    <property type="gene ID" value="AMEM018002"/>
</dbReference>
<name>A0A182VNJ6_ANOME</name>
<dbReference type="VEuPathDB" id="VectorBase:AMEM21_011088"/>
<dbReference type="KEGG" id="amer:121594435"/>
<feature type="signal peptide" evidence="1">
    <location>
        <begin position="1"/>
        <end position="22"/>
    </location>
</feature>
<dbReference type="GeneID" id="121594435"/>
<dbReference type="VEuPathDB" id="VectorBase:AMEM018002"/>
<keyword evidence="3" id="KW-1185">Reference proteome</keyword>
<protein>
    <recommendedName>
        <fullName evidence="4">Protein TsetseEP domain-containing protein</fullName>
    </recommendedName>
</protein>
<evidence type="ECO:0000313" key="2">
    <source>
        <dbReference type="EnsemblMetazoa" id="AMEM018002-PA"/>
    </source>
</evidence>
<evidence type="ECO:0000313" key="3">
    <source>
        <dbReference type="Proteomes" id="UP000075903"/>
    </source>
</evidence>
<accession>A0A182VNJ6</accession>
<dbReference type="AlphaFoldDB" id="A0A182VNJ6"/>
<proteinExistence type="predicted"/>
<evidence type="ECO:0008006" key="4">
    <source>
        <dbReference type="Google" id="ProtNLM"/>
    </source>
</evidence>
<dbReference type="RefSeq" id="XP_041773612.1">
    <property type="nucleotide sequence ID" value="XM_041917678.1"/>
</dbReference>
<reference evidence="2" key="1">
    <citation type="submission" date="2020-05" db="UniProtKB">
        <authorList>
            <consortium name="EnsemblMetazoa"/>
        </authorList>
    </citation>
    <scope>IDENTIFICATION</scope>
    <source>
        <strain evidence="2">MAF</strain>
    </source>
</reference>
<sequence>MKYRFALLTVLVVAVATRPSATSPLPDFAVPARMTGVASGSLDSSGNVVQNTARVLNLLDRFQSITESLYGLQTPTLYRLATGLRVVLDSLVESGSPIFQGLSNAARLSTGNITTVFDGIRRSINGTIALHELHQSALNGTVLLLGTGGVHNVSTVLDQLVRNVANLTGALDEIEPAIVAMQEQELSRPTQAQVDGRYPRAAIRRLNGILLDYVNIGQATVPQINAVVNRIRMMDGFIGRLAAVTGGLWSDLNRTLAAVNGSVYAGVQQRLHTTARTMRNNFNATVLGTARKLKLFFLDDLQEMQLVARNASALLVKRLANVTGALDGLVNRTEVLMEGYESELVLNRTIAAVTDLAWRLALSVTSSVPGADICYARYNYEFDKIPRLIYGSLVACGQREARTLQSVGGGLSGALSLTQTQLDAETSNYEQCLGGLVPGSSDVLKRQRIVCLRGAERFSGVLGDAVVAAQLSAFQALLQKEMSYSAERHHQCVRTSGHLMVAEVKRLWSSIANCLS</sequence>